<feature type="chain" id="PRO_5045906164" evidence="1">
    <location>
        <begin position="19"/>
        <end position="148"/>
    </location>
</feature>
<gene>
    <name evidence="2" type="ORF">GCM10008938_13060</name>
</gene>
<dbReference type="RefSeq" id="WP_189001590.1">
    <property type="nucleotide sequence ID" value="NZ_BMOD01000003.1"/>
</dbReference>
<evidence type="ECO:0000313" key="2">
    <source>
        <dbReference type="EMBL" id="GGJ28369.1"/>
    </source>
</evidence>
<dbReference type="Proteomes" id="UP000632222">
    <property type="component" value="Unassembled WGS sequence"/>
</dbReference>
<dbReference type="EMBL" id="BMOD01000003">
    <property type="protein sequence ID" value="GGJ28369.1"/>
    <property type="molecule type" value="Genomic_DNA"/>
</dbReference>
<evidence type="ECO:0000313" key="3">
    <source>
        <dbReference type="Proteomes" id="UP000632222"/>
    </source>
</evidence>
<comment type="caution">
    <text evidence="2">The sequence shown here is derived from an EMBL/GenBank/DDBJ whole genome shotgun (WGS) entry which is preliminary data.</text>
</comment>
<accession>A0ABQ2CZ09</accession>
<reference evidence="3" key="1">
    <citation type="journal article" date="2019" name="Int. J. Syst. Evol. Microbiol.">
        <title>The Global Catalogue of Microorganisms (GCM) 10K type strain sequencing project: providing services to taxonomists for standard genome sequencing and annotation.</title>
        <authorList>
            <consortium name="The Broad Institute Genomics Platform"/>
            <consortium name="The Broad Institute Genome Sequencing Center for Infectious Disease"/>
            <person name="Wu L."/>
            <person name="Ma J."/>
        </authorList>
    </citation>
    <scope>NUCLEOTIDE SEQUENCE [LARGE SCALE GENOMIC DNA]</scope>
    <source>
        <strain evidence="3">JCM 14370</strain>
    </source>
</reference>
<proteinExistence type="predicted"/>
<protein>
    <submittedName>
        <fullName evidence="2">Uncharacterized protein</fullName>
    </submittedName>
</protein>
<feature type="signal peptide" evidence="1">
    <location>
        <begin position="1"/>
        <end position="18"/>
    </location>
</feature>
<name>A0ABQ2CZ09_9DEIO</name>
<sequence length="148" mass="15391">MLKKWTVLLLCWAPLASASSSSTSIGVGALRPLSLDADMPEVILSTPSGDSIFFQPVAGQQALTPGETYTQSVTLQMQPPENAPSTQSSTLSLATPQVSGYHFACKINGQLVTSAALGGSVKLEFIVQVQEGVRAPLSGQIVATITSN</sequence>
<keyword evidence="1" id="KW-0732">Signal</keyword>
<organism evidence="2 3">
    <name type="scientific">Deinococcus roseus</name>
    <dbReference type="NCBI Taxonomy" id="392414"/>
    <lineage>
        <taxon>Bacteria</taxon>
        <taxon>Thermotogati</taxon>
        <taxon>Deinococcota</taxon>
        <taxon>Deinococci</taxon>
        <taxon>Deinococcales</taxon>
        <taxon>Deinococcaceae</taxon>
        <taxon>Deinococcus</taxon>
    </lineage>
</organism>
<keyword evidence="3" id="KW-1185">Reference proteome</keyword>
<evidence type="ECO:0000256" key="1">
    <source>
        <dbReference type="SAM" id="SignalP"/>
    </source>
</evidence>